<reference evidence="2 3" key="1">
    <citation type="submission" date="2018-06" db="EMBL/GenBank/DDBJ databases">
        <authorList>
            <consortium name="Pathogen Informatics"/>
            <person name="Doyle S."/>
        </authorList>
    </citation>
    <scope>NUCLEOTIDE SEQUENCE [LARGE SCALE GENOMIC DNA]</scope>
    <source>
        <strain evidence="2 3">NCTC6385</strain>
    </source>
</reference>
<feature type="transmembrane region" description="Helical" evidence="1">
    <location>
        <begin position="15"/>
        <end position="37"/>
    </location>
</feature>
<dbReference type="AlphaFoldDB" id="A0A7D8ER58"/>
<name>A0A7D8ER58_SALER</name>
<organism evidence="2 3">
    <name type="scientific">Salmonella enterica</name>
    <name type="common">Salmonella choleraesuis</name>
    <dbReference type="NCBI Taxonomy" id="28901"/>
    <lineage>
        <taxon>Bacteria</taxon>
        <taxon>Pseudomonadati</taxon>
        <taxon>Pseudomonadota</taxon>
        <taxon>Gammaproteobacteria</taxon>
        <taxon>Enterobacterales</taxon>
        <taxon>Enterobacteriaceae</taxon>
        <taxon>Salmonella</taxon>
    </lineage>
</organism>
<gene>
    <name evidence="2" type="ORF">NCTC6385_02612</name>
</gene>
<keyword evidence="1" id="KW-0472">Membrane</keyword>
<dbReference type="Proteomes" id="UP000254463">
    <property type="component" value="Unassembled WGS sequence"/>
</dbReference>
<evidence type="ECO:0000313" key="3">
    <source>
        <dbReference type="Proteomes" id="UP000254463"/>
    </source>
</evidence>
<accession>A0A7D8ER58</accession>
<evidence type="ECO:0000313" key="2">
    <source>
        <dbReference type="EMBL" id="SUF95650.1"/>
    </source>
</evidence>
<evidence type="ECO:0000256" key="1">
    <source>
        <dbReference type="SAM" id="Phobius"/>
    </source>
</evidence>
<sequence>MGTGLFLGQNWIERLYSRIPGLGLICVVSYLVVPCIVKINSTHG</sequence>
<keyword evidence="1" id="KW-1133">Transmembrane helix</keyword>
<proteinExistence type="predicted"/>
<keyword evidence="1" id="KW-0812">Transmembrane</keyword>
<dbReference type="EMBL" id="UGWV01000002">
    <property type="protein sequence ID" value="SUF95650.1"/>
    <property type="molecule type" value="Genomic_DNA"/>
</dbReference>
<protein>
    <submittedName>
        <fullName evidence="2">Uncharacterized protein</fullName>
    </submittedName>
</protein>